<dbReference type="EMBL" id="CM046131">
    <property type="protein sequence ID" value="KAI8429366.1"/>
    <property type="molecule type" value="Genomic_DNA"/>
</dbReference>
<proteinExistence type="predicted"/>
<evidence type="ECO:0000313" key="1">
    <source>
        <dbReference type="EMBL" id="KAI8429366.1"/>
    </source>
</evidence>
<sequence length="141" mass="15261">MCGITFEIYHELCGEGKHRGETCTSLQSNSMVCVKFPIRAGPAWELWPKPSCSERRPVPSSGTLSEGRSQSLTRAEPRNGFRSEAPAPHPSRHRHDDQGTPGLPAPTYQPNITGPTLAGAGAAGFHEITEVRIVPSLPLSY</sequence>
<protein>
    <submittedName>
        <fullName evidence="1">Uncharacterized protein</fullName>
    </submittedName>
</protein>
<dbReference type="Proteomes" id="UP001064048">
    <property type="component" value="Chromosome Z"/>
</dbReference>
<evidence type="ECO:0000313" key="2">
    <source>
        <dbReference type="Proteomes" id="UP001064048"/>
    </source>
</evidence>
<gene>
    <name evidence="1" type="ORF">MSG28_000011</name>
</gene>
<comment type="caution">
    <text evidence="1">The sequence shown here is derived from an EMBL/GenBank/DDBJ whole genome shotgun (WGS) entry which is preliminary data.</text>
</comment>
<organism evidence="1 2">
    <name type="scientific">Choristoneura fumiferana</name>
    <name type="common">Spruce budworm moth</name>
    <name type="synonym">Archips fumiferana</name>
    <dbReference type="NCBI Taxonomy" id="7141"/>
    <lineage>
        <taxon>Eukaryota</taxon>
        <taxon>Metazoa</taxon>
        <taxon>Ecdysozoa</taxon>
        <taxon>Arthropoda</taxon>
        <taxon>Hexapoda</taxon>
        <taxon>Insecta</taxon>
        <taxon>Pterygota</taxon>
        <taxon>Neoptera</taxon>
        <taxon>Endopterygota</taxon>
        <taxon>Lepidoptera</taxon>
        <taxon>Glossata</taxon>
        <taxon>Ditrysia</taxon>
        <taxon>Tortricoidea</taxon>
        <taxon>Tortricidae</taxon>
        <taxon>Tortricinae</taxon>
        <taxon>Choristoneura</taxon>
    </lineage>
</organism>
<name>A0ACC0JZ05_CHOFU</name>
<keyword evidence="2" id="KW-1185">Reference proteome</keyword>
<accession>A0ACC0JZ05</accession>
<reference evidence="1 2" key="1">
    <citation type="journal article" date="2022" name="Genome Biol. Evol.">
        <title>The Spruce Budworm Genome: Reconstructing the Evolutionary History of Antifreeze Proteins.</title>
        <authorList>
            <person name="Beliveau C."/>
            <person name="Gagne P."/>
            <person name="Picq S."/>
            <person name="Vernygora O."/>
            <person name="Keeling C.I."/>
            <person name="Pinkney K."/>
            <person name="Doucet D."/>
            <person name="Wen F."/>
            <person name="Johnston J.S."/>
            <person name="Maaroufi H."/>
            <person name="Boyle B."/>
            <person name="Laroche J."/>
            <person name="Dewar K."/>
            <person name="Juretic N."/>
            <person name="Blackburn G."/>
            <person name="Nisole A."/>
            <person name="Brunet B."/>
            <person name="Brandao M."/>
            <person name="Lumley L."/>
            <person name="Duan J."/>
            <person name="Quan G."/>
            <person name="Lucarotti C.J."/>
            <person name="Roe A.D."/>
            <person name="Sperling F.A.H."/>
            <person name="Levesque R.C."/>
            <person name="Cusson M."/>
        </authorList>
    </citation>
    <scope>NUCLEOTIDE SEQUENCE [LARGE SCALE GENOMIC DNA]</scope>
    <source>
        <strain evidence="1">Glfc:IPQL:Cfum</strain>
    </source>
</reference>